<dbReference type="Gene3D" id="3.30.565.10">
    <property type="entry name" value="Histidine kinase-like ATPase, C-terminal domain"/>
    <property type="match status" value="1"/>
</dbReference>
<comment type="caution">
    <text evidence="9">The sequence shown here is derived from an EMBL/GenBank/DDBJ whole genome shotgun (WGS) entry which is preliminary data.</text>
</comment>
<evidence type="ECO:0000256" key="1">
    <source>
        <dbReference type="ARBA" id="ARBA00000085"/>
    </source>
</evidence>
<feature type="transmembrane region" description="Helical" evidence="7">
    <location>
        <begin position="98"/>
        <end position="116"/>
    </location>
</feature>
<organism evidence="9">
    <name type="scientific">mine drainage metagenome</name>
    <dbReference type="NCBI Taxonomy" id="410659"/>
    <lineage>
        <taxon>unclassified sequences</taxon>
        <taxon>metagenomes</taxon>
        <taxon>ecological metagenomes</taxon>
    </lineage>
</organism>
<dbReference type="AlphaFoldDB" id="A0A1J5RI35"/>
<dbReference type="InterPro" id="IPR003661">
    <property type="entry name" value="HisK_dim/P_dom"/>
</dbReference>
<dbReference type="SMART" id="SM00387">
    <property type="entry name" value="HATPase_c"/>
    <property type="match status" value="1"/>
</dbReference>
<dbReference type="NCBIfam" id="TIGR00229">
    <property type="entry name" value="sensory_box"/>
    <property type="match status" value="1"/>
</dbReference>
<keyword evidence="7" id="KW-1133">Transmembrane helix</keyword>
<sequence>MVGRYHSIPPPGAQARLLPRLLPARKGRRLKTADLAGKGGPLREDTAEDHQDQERRRHTARILRGIRLRVLHLALFWTLVSGGLAWLPTLPLPRTTLLALQGLIWLAGCALTLLAGRRMVHDARDHLRTEQILRENEVEFRTTLNATTVGLFRLRNLHFDFVNATLAEMMGYGVEEFLTLSPMDVVVPEQRDMVRQNSIRRAEGEPGYPYQLTFLRKDGGTFIGQVWSKRILFRGKPCTVGSIVDISARIEAEQEMRRMVNALAASNLELERFAYVASHDLQEPLRAITSFSQLLERRLDGRLDAEAAEYLRFIITGGKRMHALVNDLLAFSRVAHKGSPFQLVSCDDSVAMALQTLQDSIRDSHAVITVGRLPMILADAMQIEQLFQHLIGNAIKFGQPGKVPHIRIGADREQDEYHFRIEDDGIGIPPEYHTEIFSVFRRLHKGPAYPGTGVGLAICKRVVERHQGRIWVSAMPAQGSCFHFTLPAPDGATPPC</sequence>
<dbReference type="EC" id="2.7.13.3" evidence="2"/>
<name>A0A1J5RI35_9ZZZZ</name>
<dbReference type="SUPFAM" id="SSF55874">
    <property type="entry name" value="ATPase domain of HSP90 chaperone/DNA topoisomerase II/histidine kinase"/>
    <property type="match status" value="1"/>
</dbReference>
<dbReference type="PANTHER" id="PTHR43304:SF1">
    <property type="entry name" value="PAC DOMAIN-CONTAINING PROTEIN"/>
    <property type="match status" value="1"/>
</dbReference>
<dbReference type="EMBL" id="MLJW01000173">
    <property type="protein sequence ID" value="OIQ95098.1"/>
    <property type="molecule type" value="Genomic_DNA"/>
</dbReference>
<evidence type="ECO:0000256" key="6">
    <source>
        <dbReference type="SAM" id="MobiDB-lite"/>
    </source>
</evidence>
<dbReference type="Pfam" id="PF00512">
    <property type="entry name" value="HisKA"/>
    <property type="match status" value="1"/>
</dbReference>
<dbReference type="SUPFAM" id="SSF55785">
    <property type="entry name" value="PYP-like sensor domain (PAS domain)"/>
    <property type="match status" value="1"/>
</dbReference>
<dbReference type="Gene3D" id="3.30.450.20">
    <property type="entry name" value="PAS domain"/>
    <property type="match status" value="1"/>
</dbReference>
<evidence type="ECO:0000256" key="3">
    <source>
        <dbReference type="ARBA" id="ARBA00022553"/>
    </source>
</evidence>
<dbReference type="InterPro" id="IPR035965">
    <property type="entry name" value="PAS-like_dom_sf"/>
</dbReference>
<dbReference type="CDD" id="cd00130">
    <property type="entry name" value="PAS"/>
    <property type="match status" value="1"/>
</dbReference>
<dbReference type="SMART" id="SM00388">
    <property type="entry name" value="HisKA"/>
    <property type="match status" value="1"/>
</dbReference>
<dbReference type="GO" id="GO:0000155">
    <property type="term" value="F:phosphorelay sensor kinase activity"/>
    <property type="evidence" value="ECO:0007669"/>
    <property type="project" value="InterPro"/>
</dbReference>
<dbReference type="InterPro" id="IPR000014">
    <property type="entry name" value="PAS"/>
</dbReference>
<feature type="transmembrane region" description="Helical" evidence="7">
    <location>
        <begin position="66"/>
        <end position="86"/>
    </location>
</feature>
<accession>A0A1J5RI35</accession>
<dbReference type="PROSITE" id="PS50109">
    <property type="entry name" value="HIS_KIN"/>
    <property type="match status" value="1"/>
</dbReference>
<dbReference type="SUPFAM" id="SSF47384">
    <property type="entry name" value="Homodimeric domain of signal transducing histidine kinase"/>
    <property type="match status" value="1"/>
</dbReference>
<evidence type="ECO:0000256" key="7">
    <source>
        <dbReference type="SAM" id="Phobius"/>
    </source>
</evidence>
<feature type="region of interest" description="Disordered" evidence="6">
    <location>
        <begin position="33"/>
        <end position="56"/>
    </location>
</feature>
<keyword evidence="4 9" id="KW-0808">Transferase</keyword>
<reference evidence="9" key="1">
    <citation type="submission" date="2016-10" db="EMBL/GenBank/DDBJ databases">
        <title>Sequence of Gallionella enrichment culture.</title>
        <authorList>
            <person name="Poehlein A."/>
            <person name="Muehling M."/>
            <person name="Daniel R."/>
        </authorList>
    </citation>
    <scope>NUCLEOTIDE SEQUENCE</scope>
</reference>
<evidence type="ECO:0000256" key="5">
    <source>
        <dbReference type="ARBA" id="ARBA00022777"/>
    </source>
</evidence>
<keyword evidence="3" id="KW-0597">Phosphoprotein</keyword>
<dbReference type="PANTHER" id="PTHR43304">
    <property type="entry name" value="PHYTOCHROME-LIKE PROTEIN CPH1"/>
    <property type="match status" value="1"/>
</dbReference>
<protein>
    <recommendedName>
        <fullName evidence="2">histidine kinase</fullName>
        <ecNumber evidence="2">2.7.13.3</ecNumber>
    </recommendedName>
</protein>
<dbReference type="SMART" id="SM00091">
    <property type="entry name" value="PAS"/>
    <property type="match status" value="1"/>
</dbReference>
<dbReference type="InterPro" id="IPR003594">
    <property type="entry name" value="HATPase_dom"/>
</dbReference>
<dbReference type="FunFam" id="3.30.565.10:FF:000006">
    <property type="entry name" value="Sensor histidine kinase WalK"/>
    <property type="match status" value="1"/>
</dbReference>
<gene>
    <name evidence="9" type="primary">cph1_29</name>
    <name evidence="9" type="ORF">GALL_229030</name>
</gene>
<keyword evidence="7" id="KW-0472">Membrane</keyword>
<dbReference type="CDD" id="cd00082">
    <property type="entry name" value="HisKA"/>
    <property type="match status" value="1"/>
</dbReference>
<feature type="domain" description="Histidine kinase" evidence="8">
    <location>
        <begin position="276"/>
        <end position="490"/>
    </location>
</feature>
<evidence type="ECO:0000259" key="8">
    <source>
        <dbReference type="PROSITE" id="PS50109"/>
    </source>
</evidence>
<comment type="catalytic activity">
    <reaction evidence="1">
        <text>ATP + protein L-histidine = ADP + protein N-phospho-L-histidine.</text>
        <dbReference type="EC" id="2.7.13.3"/>
    </reaction>
</comment>
<dbReference type="Gene3D" id="1.10.287.130">
    <property type="match status" value="1"/>
</dbReference>
<dbReference type="PRINTS" id="PR00344">
    <property type="entry name" value="BCTRLSENSOR"/>
</dbReference>
<dbReference type="InterPro" id="IPR036890">
    <property type="entry name" value="HATPase_C_sf"/>
</dbReference>
<evidence type="ECO:0000313" key="9">
    <source>
        <dbReference type="EMBL" id="OIQ95098.1"/>
    </source>
</evidence>
<dbReference type="InterPro" id="IPR052162">
    <property type="entry name" value="Sensor_kinase/Photoreceptor"/>
</dbReference>
<dbReference type="InterPro" id="IPR005467">
    <property type="entry name" value="His_kinase_dom"/>
</dbReference>
<keyword evidence="7" id="KW-0812">Transmembrane</keyword>
<proteinExistence type="predicted"/>
<evidence type="ECO:0000256" key="2">
    <source>
        <dbReference type="ARBA" id="ARBA00012438"/>
    </source>
</evidence>
<keyword evidence="5" id="KW-0418">Kinase</keyword>
<evidence type="ECO:0000256" key="4">
    <source>
        <dbReference type="ARBA" id="ARBA00022679"/>
    </source>
</evidence>
<dbReference type="InterPro" id="IPR004358">
    <property type="entry name" value="Sig_transdc_His_kin-like_C"/>
</dbReference>
<dbReference type="Pfam" id="PF02518">
    <property type="entry name" value="HATPase_c"/>
    <property type="match status" value="1"/>
</dbReference>
<dbReference type="InterPro" id="IPR036097">
    <property type="entry name" value="HisK_dim/P_sf"/>
</dbReference>
<feature type="compositionally biased region" description="Basic and acidic residues" evidence="6">
    <location>
        <begin position="41"/>
        <end position="55"/>
    </location>
</feature>